<dbReference type="Gene3D" id="1.50.10.20">
    <property type="match status" value="1"/>
</dbReference>
<organism evidence="2 3">
    <name type="scientific">Streptococcus pneumoniae</name>
    <dbReference type="NCBI Taxonomy" id="1313"/>
    <lineage>
        <taxon>Bacteria</taxon>
        <taxon>Bacillati</taxon>
        <taxon>Bacillota</taxon>
        <taxon>Bacilli</taxon>
        <taxon>Lactobacillales</taxon>
        <taxon>Streptococcaceae</taxon>
        <taxon>Streptococcus</taxon>
    </lineage>
</organism>
<dbReference type="PANTHER" id="PTHR21310:SF40">
    <property type="entry name" value="AMINOGLYCOSIDE PHOSPHOTRANSFERASE DOMAIN-CONTAINING PROTEIN-RELATED"/>
    <property type="match status" value="1"/>
</dbReference>
<protein>
    <submittedName>
        <fullName evidence="2">Lanthionine synthetase</fullName>
    </submittedName>
</protein>
<evidence type="ECO:0000313" key="2">
    <source>
        <dbReference type="EMBL" id="MTV43946.1"/>
    </source>
</evidence>
<name>A0A7X2XKY0_STREE</name>
<dbReference type="Gene3D" id="1.10.510.10">
    <property type="entry name" value="Transferase(Phosphotransferase) domain 1"/>
    <property type="match status" value="1"/>
</dbReference>
<evidence type="ECO:0000259" key="1">
    <source>
        <dbReference type="PROSITE" id="PS50011"/>
    </source>
</evidence>
<dbReference type="Pfam" id="PF25816">
    <property type="entry name" value="RamC_N"/>
    <property type="match status" value="1"/>
</dbReference>
<reference evidence="2 3" key="1">
    <citation type="submission" date="2019-11" db="EMBL/GenBank/DDBJ databases">
        <title>Growth characteristics of pneumococcus vary with the chemical composition of the capsule and with environmental conditions.</title>
        <authorList>
            <person name="Tothpal A."/>
            <person name="Desobry K."/>
            <person name="Joshi S."/>
            <person name="Wyllie A.L."/>
            <person name="Weinberger D.M."/>
        </authorList>
    </citation>
    <scope>NUCLEOTIDE SEQUENCE [LARGE SCALE GENOMIC DNA]</scope>
    <source>
        <strain evidence="3">pnumococcus09N</strain>
    </source>
</reference>
<comment type="caution">
    <text evidence="2">The sequence shown here is derived from an EMBL/GenBank/DDBJ whole genome shotgun (WGS) entry which is preliminary data.</text>
</comment>
<dbReference type="InterPro" id="IPR000719">
    <property type="entry name" value="Prot_kinase_dom"/>
</dbReference>
<accession>A0A7X2XKY0</accession>
<dbReference type="InterPro" id="IPR058053">
    <property type="entry name" value="RamC_C"/>
</dbReference>
<dbReference type="InterPro" id="IPR057929">
    <property type="entry name" value="RamC_N"/>
</dbReference>
<dbReference type="Gene3D" id="3.30.200.20">
    <property type="entry name" value="Phosphorylase Kinase, domain 1"/>
    <property type="match status" value="1"/>
</dbReference>
<proteinExistence type="predicted"/>
<dbReference type="CDD" id="cd04791">
    <property type="entry name" value="LanC_SerThrkinase"/>
    <property type="match status" value="1"/>
</dbReference>
<evidence type="ECO:0000313" key="3">
    <source>
        <dbReference type="Proteomes" id="UP000467349"/>
    </source>
</evidence>
<dbReference type="Proteomes" id="UP000467349">
    <property type="component" value="Unassembled WGS sequence"/>
</dbReference>
<gene>
    <name evidence="2" type="ORF">GM545_10165</name>
</gene>
<dbReference type="GO" id="GO:0005524">
    <property type="term" value="F:ATP binding"/>
    <property type="evidence" value="ECO:0007669"/>
    <property type="project" value="InterPro"/>
</dbReference>
<dbReference type="EMBL" id="WNHU01000069">
    <property type="protein sequence ID" value="MTV43946.1"/>
    <property type="molecule type" value="Genomic_DNA"/>
</dbReference>
<dbReference type="InterPro" id="IPR011009">
    <property type="entry name" value="Kinase-like_dom_sf"/>
</dbReference>
<dbReference type="SUPFAM" id="SSF56112">
    <property type="entry name" value="Protein kinase-like (PK-like)"/>
    <property type="match status" value="1"/>
</dbReference>
<dbReference type="Pfam" id="PF05147">
    <property type="entry name" value="LANC_like"/>
    <property type="match status" value="1"/>
</dbReference>
<dbReference type="GO" id="GO:0031179">
    <property type="term" value="P:peptide modification"/>
    <property type="evidence" value="ECO:0007669"/>
    <property type="project" value="InterPro"/>
</dbReference>
<dbReference type="GO" id="GO:0004672">
    <property type="term" value="F:protein kinase activity"/>
    <property type="evidence" value="ECO:0007669"/>
    <property type="project" value="InterPro"/>
</dbReference>
<dbReference type="PANTHER" id="PTHR21310">
    <property type="entry name" value="AMINOGLYCOSIDE PHOSPHOTRANSFERASE-RELATED-RELATED"/>
    <property type="match status" value="1"/>
</dbReference>
<dbReference type="PROSITE" id="PS50011">
    <property type="entry name" value="PROTEIN_KINASE_DOM"/>
    <property type="match status" value="1"/>
</dbReference>
<dbReference type="InterPro" id="IPR007822">
    <property type="entry name" value="LANC-like"/>
</dbReference>
<sequence>MIKFLGDFVMDYNFNLEHPFFFTNNDYSTDTSIKYQVSLPFNWHEVMNNDEWVYQYPIGKFVERQGWKIHISSEYNSSHELLQDVAKICHEMRIPFKHLSTEDKFIMRNGKLVSRGFSGKFITCYPNQNELESVLQRLESALKQYNGPYILSDKRWDEAPIYLRYGVFRPSRDDEKKVAIDELIVGDEVVKDERLPVFKIPKGIVPPDFLNKWLDKKDKKQGDFPFIIDNAIRFSNSGGIYNARLKEDGKKIILKEARPYTGLGFDGTYSSEKLASECKALKILNEWSETPKIYWHGKIWEHTFLGIEHMKGVPLNRWVTNNFPLYEVVDKTKDYLLRVSKIVEKLIDLTNKFHSENVYHQDLHLGNILVKDEDEISIIDWEQAVFSNDEKVVHKVAAPGFRAWRETLPSEIDWYGIRQIAHYLYMPLVTTSDLTYNYVSQTRIEGKKLFESLGYTREHIDYVESLLSYLDSKCPQIENISRKKVLKSMHEIRTIESEQDIQDFIIKLLRGFTLTYGQWRKEFQSRFFPVHYYGLNFNQGIAFSDLAILWSYQQLAKKVKNFKFDDYYEIRTQVINEAVNNFKKSSLSGLFDGKIGTIWLIYEFGEIDRAVELFTTHFIEIFENSQNKNLYSGQAGILLVGLYFLSKGEIDNKLGEEILIRLREYTLNYIENPETFCKVGASDVQSNDPYENFGGLLYGHAGVAWLFGEAYKLTGESIYKNGLELAVDKELVAYKVDSNNSLQYSQGHRLLPYLATGSAGLLLLINRNKEILSSKYLKYLTSLERATDVVFCVLPGLFNGFCGLEVANNIYSDIDDNFSGQKKLIEQLYRYLCVIEEGFVIAGDNGLKITTDIASGFAGVAIGLVSIMDNKLTILPQI</sequence>
<dbReference type="SUPFAM" id="SSF158745">
    <property type="entry name" value="LanC-like"/>
    <property type="match status" value="1"/>
</dbReference>
<feature type="domain" description="Protein kinase" evidence="1">
    <location>
        <begin position="226"/>
        <end position="486"/>
    </location>
</feature>
<dbReference type="AlphaFoldDB" id="A0A7X2XKY0"/>
<dbReference type="InterPro" id="IPR051678">
    <property type="entry name" value="AGP_Transferase"/>
</dbReference>